<accession>A0AA96LPQ0</accession>
<dbReference type="PROSITE" id="PS51257">
    <property type="entry name" value="PROKAR_LIPOPROTEIN"/>
    <property type="match status" value="1"/>
</dbReference>
<evidence type="ECO:0000256" key="3">
    <source>
        <dbReference type="ARBA" id="ARBA00023136"/>
    </source>
</evidence>
<feature type="signal peptide" evidence="6">
    <location>
        <begin position="1"/>
        <end position="22"/>
    </location>
</feature>
<dbReference type="KEGG" id="proo:MJB10_07660"/>
<reference evidence="7" key="1">
    <citation type="submission" date="2022-02" db="EMBL/GenBank/DDBJ databases">
        <title>Paenibacillus sp. MBLB1832 Whole Genome Shotgun Sequencing.</title>
        <authorList>
            <person name="Hwang C.Y."/>
            <person name="Cho E.-S."/>
            <person name="Seo M.-J."/>
        </authorList>
    </citation>
    <scope>NUCLEOTIDE SEQUENCE</scope>
    <source>
        <strain evidence="7">MBLB1832</strain>
    </source>
</reference>
<dbReference type="RefSeq" id="WP_314803164.1">
    <property type="nucleotide sequence ID" value="NZ_CP130319.1"/>
</dbReference>
<dbReference type="Proteomes" id="UP001304650">
    <property type="component" value="Chromosome"/>
</dbReference>
<dbReference type="InterPro" id="IPR050490">
    <property type="entry name" value="Bact_solute-bd_prot1"/>
</dbReference>
<feature type="chain" id="PRO_5041685133" evidence="6">
    <location>
        <begin position="23"/>
        <end position="442"/>
    </location>
</feature>
<evidence type="ECO:0000313" key="7">
    <source>
        <dbReference type="EMBL" id="WNR45962.1"/>
    </source>
</evidence>
<evidence type="ECO:0000256" key="6">
    <source>
        <dbReference type="SAM" id="SignalP"/>
    </source>
</evidence>
<dbReference type="AlphaFoldDB" id="A0AA96LPQ0"/>
<keyword evidence="3" id="KW-0472">Membrane</keyword>
<evidence type="ECO:0000256" key="4">
    <source>
        <dbReference type="ARBA" id="ARBA00023139"/>
    </source>
</evidence>
<dbReference type="PANTHER" id="PTHR43649:SF33">
    <property type="entry name" value="POLYGALACTURONAN_RHAMNOGALACTURONAN-BINDING PROTEIN YTCQ"/>
    <property type="match status" value="1"/>
</dbReference>
<dbReference type="InterPro" id="IPR006059">
    <property type="entry name" value="SBP"/>
</dbReference>
<evidence type="ECO:0000256" key="2">
    <source>
        <dbReference type="ARBA" id="ARBA00022729"/>
    </source>
</evidence>
<organism evidence="7 8">
    <name type="scientific">Paenibacillus roseopurpureus</name>
    <dbReference type="NCBI Taxonomy" id="2918901"/>
    <lineage>
        <taxon>Bacteria</taxon>
        <taxon>Bacillati</taxon>
        <taxon>Bacillota</taxon>
        <taxon>Bacilli</taxon>
        <taxon>Bacillales</taxon>
        <taxon>Paenibacillaceae</taxon>
        <taxon>Paenibacillus</taxon>
    </lineage>
</organism>
<evidence type="ECO:0000313" key="8">
    <source>
        <dbReference type="Proteomes" id="UP001304650"/>
    </source>
</evidence>
<gene>
    <name evidence="7" type="ORF">MJB10_07660</name>
</gene>
<dbReference type="Pfam" id="PF01547">
    <property type="entry name" value="SBP_bac_1"/>
    <property type="match status" value="1"/>
</dbReference>
<dbReference type="PANTHER" id="PTHR43649">
    <property type="entry name" value="ARABINOSE-BINDING PROTEIN-RELATED"/>
    <property type="match status" value="1"/>
</dbReference>
<dbReference type="Gene3D" id="3.40.190.10">
    <property type="entry name" value="Periplasmic binding protein-like II"/>
    <property type="match status" value="2"/>
</dbReference>
<evidence type="ECO:0000256" key="1">
    <source>
        <dbReference type="ARBA" id="ARBA00022475"/>
    </source>
</evidence>
<keyword evidence="2 6" id="KW-0732">Signal</keyword>
<dbReference type="EMBL" id="CP130319">
    <property type="protein sequence ID" value="WNR45962.1"/>
    <property type="molecule type" value="Genomic_DNA"/>
</dbReference>
<name>A0AA96LPQ0_9BACL</name>
<dbReference type="SUPFAM" id="SSF53850">
    <property type="entry name" value="Periplasmic binding protein-like II"/>
    <property type="match status" value="1"/>
</dbReference>
<protein>
    <submittedName>
        <fullName evidence="7">Extracellular solute-binding protein</fullName>
    </submittedName>
</protein>
<keyword evidence="8" id="KW-1185">Reference proteome</keyword>
<keyword evidence="1" id="KW-1003">Cell membrane</keyword>
<keyword evidence="4" id="KW-0564">Palmitate</keyword>
<evidence type="ECO:0000256" key="5">
    <source>
        <dbReference type="ARBA" id="ARBA00023288"/>
    </source>
</evidence>
<proteinExistence type="predicted"/>
<sequence>MKYFKQCLISSLVIMVTLTGCASKSNTNAPKETNKAEVTKEEKDTKSEAFTIRYSSWFLNDPDGTHPEKKAFVDAVQKKYKEKYPNAKVELESTPGDNYDNKLSASFASVSAPDVMYMFSTSLNKYAKANYLADLSDIPVASQMLESVKPINMYQGKVYGITAGVTVAGAFYNKKVLKDLGVNLPKTWSEFLAVCEAIKAKGLTPIEAGFKDAWTVNWATAPIAASSINNPGIETDLYNGKTKINGSEFQGFVAKWTQLSEKGYFNKNALSIGFDQAQKEFADGKAAFFINGSWVPSGVKGANSEAEIGYMSIPNDQGQSVIVTANDNSIAINAKTSNMQRAKDLVSVLTDGTVLAAFYKNNTLPALKNLDVPFDLPAMNEVKEALKSNKTAMFPGTYMPKSSYDIVYGSLPTQIIGGKKLGSELEEADKNLQKDKVTVPTP</sequence>
<keyword evidence="5" id="KW-0449">Lipoprotein</keyword>